<dbReference type="PANTHER" id="PTHR46290:SF1">
    <property type="entry name" value="DI-N-ACETYLCHITOBIASE"/>
    <property type="match status" value="1"/>
</dbReference>
<dbReference type="InterPro" id="IPR011583">
    <property type="entry name" value="Chitinase_II/V-like_cat"/>
</dbReference>
<dbReference type="InterPro" id="IPR003961">
    <property type="entry name" value="FN3_dom"/>
</dbReference>
<keyword evidence="1" id="KW-0378">Hydrolase</keyword>
<dbReference type="CDD" id="cd00063">
    <property type="entry name" value="FN3"/>
    <property type="match status" value="1"/>
</dbReference>
<dbReference type="Gene3D" id="3.10.50.10">
    <property type="match status" value="1"/>
</dbReference>
<dbReference type="PANTHER" id="PTHR46290">
    <property type="entry name" value="DI-N-ACETYLCHITOBIASE"/>
    <property type="match status" value="1"/>
</dbReference>
<dbReference type="InterPro" id="IPR017853">
    <property type="entry name" value="GH"/>
</dbReference>
<protein>
    <submittedName>
        <fullName evidence="5">Uncharacterized protein</fullName>
    </submittedName>
</protein>
<reference evidence="5" key="1">
    <citation type="submission" date="2018-05" db="EMBL/GenBank/DDBJ databases">
        <authorList>
            <person name="Lanie J.A."/>
            <person name="Ng W.-L."/>
            <person name="Kazmierczak K.M."/>
            <person name="Andrzejewski T.M."/>
            <person name="Davidsen T.M."/>
            <person name="Wayne K.J."/>
            <person name="Tettelin H."/>
            <person name="Glass J.I."/>
            <person name="Rusch D."/>
            <person name="Podicherti R."/>
            <person name="Tsui H.-C.T."/>
            <person name="Winkler M.E."/>
        </authorList>
    </citation>
    <scope>NUCLEOTIDE SEQUENCE</scope>
</reference>
<dbReference type="GO" id="GO:0009313">
    <property type="term" value="P:oligosaccharide catabolic process"/>
    <property type="evidence" value="ECO:0007669"/>
    <property type="project" value="TreeGrafter"/>
</dbReference>
<dbReference type="InterPro" id="IPR051887">
    <property type="entry name" value="GH18_Domain-Containing"/>
</dbReference>
<proteinExistence type="predicted"/>
<name>A0A381MY59_9ZZZZ</name>
<dbReference type="InterPro" id="IPR026444">
    <property type="entry name" value="Secre_tail"/>
</dbReference>
<dbReference type="Pfam" id="PF00704">
    <property type="entry name" value="Glyco_hydro_18"/>
    <property type="match status" value="1"/>
</dbReference>
<dbReference type="InterPro" id="IPR036116">
    <property type="entry name" value="FN3_sf"/>
</dbReference>
<sequence length="784" mass="86450">MAYNKANYIEPAYKTYTGPADPIKTREKGPSRMVFGYHPYWQGTNWQNYQYDLLTTIAYFSAEANAAGELIDLHGWPATDLINKAHTNGVEVVLTVTLFNASDLETLLSNTNNQENLIKNLVYEVKRAGADGVNVDFEAFPASQKSNLVTFIKNLRSALRNEISHAKVTLATPAVDWNNAWDFNALADESDGLFIMGYDYHWKGSSTTGPVAPLDGGSYNITNTVNTYLSVTANNTSKIILGCPYYGYEWPASSGEKGAGTTGDGSAVIFSTAESKALSYGKIWDNISETPWYKYENPGWFQAWYDDSLSLSKKYDLALSKNLKGIGIWALGYDSGYNELWELLKVKLGAETAPSTPMNISVTNLGSGVASIDFTGADRATSFQVTRIFLNSDQTEDLGLFTSRPILLQNLNPNIPYYLKVKAINEYGDSDYTEVLGVVTSTTMPKVLIVNGFDRVNGTKNTFDFIRQHGDAIHNGKYPFDSANNEAVMNERIKISDYLIVDWILGEESSGTSTFSEKEQSLIQAFLKGGGRLFVSGSEIGYDLSEKGNVTDQIFYEKFLKATYLTDAAGGKQGTYNATGVTGTFLENISLSFDDGTNGTYDVDWPDGIKPVENADIILKFDDVDYDTRGGAGIAYLGGFDGSPVSGGLVYLSIGFETIYPQEKRNDIMSRIMEYLDGPIASVDGEIAQIPKKLNISALYPNPSNRSITIEFQLFEKSPIAYLFITDIIGREIVRISVQPLATRNQKFIWNGRLPNGLEAPSGLYLVNLSQGEKILTKKFTLLK</sequence>
<evidence type="ECO:0000259" key="4">
    <source>
        <dbReference type="PROSITE" id="PS51910"/>
    </source>
</evidence>
<dbReference type="Gene3D" id="2.60.40.4070">
    <property type="match status" value="1"/>
</dbReference>
<feature type="domain" description="Fibronectin type-III" evidence="3">
    <location>
        <begin position="356"/>
        <end position="446"/>
    </location>
</feature>
<dbReference type="InterPro" id="IPR029070">
    <property type="entry name" value="Chitinase_insertion_sf"/>
</dbReference>
<dbReference type="NCBIfam" id="TIGR04183">
    <property type="entry name" value="Por_Secre_tail"/>
    <property type="match status" value="1"/>
</dbReference>
<dbReference type="PROSITE" id="PS50853">
    <property type="entry name" value="FN3"/>
    <property type="match status" value="1"/>
</dbReference>
<dbReference type="GO" id="GO:0016798">
    <property type="term" value="F:hydrolase activity, acting on glycosyl bonds"/>
    <property type="evidence" value="ECO:0007669"/>
    <property type="project" value="UniProtKB-KW"/>
</dbReference>
<dbReference type="EMBL" id="UINC01000007">
    <property type="protein sequence ID" value="SUZ47256.1"/>
    <property type="molecule type" value="Genomic_DNA"/>
</dbReference>
<dbReference type="SUPFAM" id="SSF49265">
    <property type="entry name" value="Fibronectin type III"/>
    <property type="match status" value="1"/>
</dbReference>
<dbReference type="SMART" id="SM00636">
    <property type="entry name" value="Glyco_18"/>
    <property type="match status" value="1"/>
</dbReference>
<evidence type="ECO:0000313" key="5">
    <source>
        <dbReference type="EMBL" id="SUZ47256.1"/>
    </source>
</evidence>
<dbReference type="SUPFAM" id="SSF51445">
    <property type="entry name" value="(Trans)glycosidases"/>
    <property type="match status" value="1"/>
</dbReference>
<dbReference type="InterPro" id="IPR001223">
    <property type="entry name" value="Glyco_hydro18_cat"/>
</dbReference>
<dbReference type="AlphaFoldDB" id="A0A381MY59"/>
<keyword evidence="2" id="KW-0326">Glycosidase</keyword>
<gene>
    <name evidence="5" type="ORF">METZ01_LOCUS110</name>
</gene>
<dbReference type="PROSITE" id="PS51910">
    <property type="entry name" value="GH18_2"/>
    <property type="match status" value="1"/>
</dbReference>
<dbReference type="Gene3D" id="2.60.40.10">
    <property type="entry name" value="Immunoglobulins"/>
    <property type="match status" value="1"/>
</dbReference>
<evidence type="ECO:0000259" key="3">
    <source>
        <dbReference type="PROSITE" id="PS50853"/>
    </source>
</evidence>
<evidence type="ECO:0000256" key="2">
    <source>
        <dbReference type="ARBA" id="ARBA00023295"/>
    </source>
</evidence>
<evidence type="ECO:0000256" key="1">
    <source>
        <dbReference type="ARBA" id="ARBA00022801"/>
    </source>
</evidence>
<dbReference type="GO" id="GO:0008061">
    <property type="term" value="F:chitin binding"/>
    <property type="evidence" value="ECO:0007669"/>
    <property type="project" value="InterPro"/>
</dbReference>
<feature type="domain" description="GH18" evidence="4">
    <location>
        <begin position="32"/>
        <end position="351"/>
    </location>
</feature>
<dbReference type="Gene3D" id="3.20.20.80">
    <property type="entry name" value="Glycosidases"/>
    <property type="match status" value="1"/>
</dbReference>
<dbReference type="SMART" id="SM00060">
    <property type="entry name" value="FN3"/>
    <property type="match status" value="1"/>
</dbReference>
<accession>A0A381MY59</accession>
<organism evidence="5">
    <name type="scientific">marine metagenome</name>
    <dbReference type="NCBI Taxonomy" id="408172"/>
    <lineage>
        <taxon>unclassified sequences</taxon>
        <taxon>metagenomes</taxon>
        <taxon>ecological metagenomes</taxon>
    </lineage>
</organism>
<dbReference type="InterPro" id="IPR013783">
    <property type="entry name" value="Ig-like_fold"/>
</dbReference>